<comment type="caution">
    <text evidence="13">The sequence shown here is derived from an EMBL/GenBank/DDBJ whole genome shotgun (WGS) entry which is preliminary data.</text>
</comment>
<sequence length="1077" mass="119396">MMQQKMKQVLGLLLLFFIFRSAAGGQETMRQAVTMKGTNITLADAFSLLKKQTGLTVFYGNQLLNDQERISFDFHNQQLQEVLAVLLKDKPLKYELRRNQVIVLSKITVPANPLISQQQSISGQVSDKNGPITGVSIRVKGTNRGTATDANGRYTIQAATGEILVFSLLGYTVQEQTVGTGPTLNVVLTENIQEIDEVVVIGYGTVRKSDLTGSVAQVKAKEINAFPNANVLQSLSGRAPGVQIRQASGAPGPSMSVRIRGGNSIQGSNEPLYVIDGFPIQGSPTQVNNSEIESVEILKDASATAIYGSRGANGVVLITTKSGKAGKTKVDFETSFSTQRLVRKLDLMNAREYALFYNEQAKNDGVNPYFTDEQINTFGEGFDWQDFVFKTAPLSNTALNISGGNEKTVFSFGGSIFSQDGIIEGSDYKRYSVQTRINHKISDKFRAELSGTLSKLGTYRKDSEGGNRGNSLMSAAISSPPILTPYNDDGTYRVLHTSYPFMATDLRNPINYINEQSNVTKANVALLNASIIYDITPDLFLKVAGGIENRDDRQDEYTTTKFYNSIGSASIKTTQFTSLLNENTLNYSKTFHEVHQLNAVLGFTYQDFKTTFVSASGTGFLSDDFYTGNLSAADVPGIPSSGYAKSALVSFLGRVNYTYNDKYLFTASLRRDGSSRYSDGDKWGYFPSAAFAWRAFNEPFLKDISFMSDLKLRTSWGLTGSQAIDPYTTLNLLEPGKTIFNDDYAGTFSPSTELPAPLKWETTEQFDVGLDVGFLNNRLSFSADYYVKNTRDLLSRVLLPSSMGYTSTTQNIGKIQNRGFELGLDAKVLNGPFNWDINTNISFNRNKVVKLSEGDDLLRDNINMLVVNDATGILREGRPVGQFWGYVEDGYDDTGNIRYKDLNGDGTISAADKTYIGNANPKFIFGFNSIMQYKDFELNLFFQGSYGNDIFNASSISNTMDYGFGLNMPKEVLNDHWSPENTDAKYPKISKSVSVRASDRFVEDGSYIRLKNIMLSYRLPIQRFGLSWLQNLQVYVSGQNLWTGTKYSWWDPETNFQLDQNSYPLAKSFTFGLRAGF</sequence>
<proteinExistence type="inferred from homology"/>
<evidence type="ECO:0000256" key="3">
    <source>
        <dbReference type="ARBA" id="ARBA00022452"/>
    </source>
</evidence>
<organism evidence="13 14">
    <name type="scientific">Olivibacter ginsenosidimutans</name>
    <dbReference type="NCBI Taxonomy" id="1176537"/>
    <lineage>
        <taxon>Bacteria</taxon>
        <taxon>Pseudomonadati</taxon>
        <taxon>Bacteroidota</taxon>
        <taxon>Sphingobacteriia</taxon>
        <taxon>Sphingobacteriales</taxon>
        <taxon>Sphingobacteriaceae</taxon>
        <taxon>Olivibacter</taxon>
    </lineage>
</organism>
<gene>
    <name evidence="13" type="ORF">GCM10023231_03780</name>
</gene>
<evidence type="ECO:0000256" key="5">
    <source>
        <dbReference type="ARBA" id="ARBA00023077"/>
    </source>
</evidence>
<dbReference type="Gene3D" id="2.170.130.10">
    <property type="entry name" value="TonB-dependent receptor, plug domain"/>
    <property type="match status" value="1"/>
</dbReference>
<keyword evidence="4 8" id="KW-0812">Transmembrane</keyword>
<dbReference type="NCBIfam" id="TIGR04057">
    <property type="entry name" value="SusC_RagA_signa"/>
    <property type="match status" value="1"/>
</dbReference>
<dbReference type="InterPro" id="IPR008969">
    <property type="entry name" value="CarboxyPept-like_regulatory"/>
</dbReference>
<protein>
    <submittedName>
        <fullName evidence="13">TonB-dependent receptor</fullName>
    </submittedName>
</protein>
<dbReference type="InterPro" id="IPR012910">
    <property type="entry name" value="Plug_dom"/>
</dbReference>
<dbReference type="InterPro" id="IPR000531">
    <property type="entry name" value="Beta-barrel_TonB"/>
</dbReference>
<evidence type="ECO:0000256" key="6">
    <source>
        <dbReference type="ARBA" id="ARBA00023136"/>
    </source>
</evidence>
<dbReference type="InterPro" id="IPR023996">
    <property type="entry name" value="TonB-dep_OMP_SusC/RagA"/>
</dbReference>
<feature type="signal peptide" evidence="10">
    <location>
        <begin position="1"/>
        <end position="22"/>
    </location>
</feature>
<dbReference type="InterPro" id="IPR037066">
    <property type="entry name" value="Plug_dom_sf"/>
</dbReference>
<accession>A0ABP9AH07</accession>
<dbReference type="NCBIfam" id="TIGR04056">
    <property type="entry name" value="OMP_RagA_SusC"/>
    <property type="match status" value="1"/>
</dbReference>
<keyword evidence="7 8" id="KW-0998">Cell outer membrane</keyword>
<dbReference type="RefSeq" id="WP_345229995.1">
    <property type="nucleotide sequence ID" value="NZ_BAABIQ010000003.1"/>
</dbReference>
<name>A0ABP9AH07_9SPHI</name>
<evidence type="ECO:0000256" key="9">
    <source>
        <dbReference type="RuleBase" id="RU003357"/>
    </source>
</evidence>
<keyword evidence="10" id="KW-0732">Signal</keyword>
<dbReference type="Gene3D" id="2.60.40.1120">
    <property type="entry name" value="Carboxypeptidase-like, regulatory domain"/>
    <property type="match status" value="1"/>
</dbReference>
<dbReference type="PROSITE" id="PS52016">
    <property type="entry name" value="TONB_DEPENDENT_REC_3"/>
    <property type="match status" value="1"/>
</dbReference>
<dbReference type="EMBL" id="BAABIQ010000003">
    <property type="protein sequence ID" value="GAA4780117.1"/>
    <property type="molecule type" value="Genomic_DNA"/>
</dbReference>
<keyword evidence="2 8" id="KW-0813">Transport</keyword>
<reference evidence="14" key="1">
    <citation type="journal article" date="2019" name="Int. J. Syst. Evol. Microbiol.">
        <title>The Global Catalogue of Microorganisms (GCM) 10K type strain sequencing project: providing services to taxonomists for standard genome sequencing and annotation.</title>
        <authorList>
            <consortium name="The Broad Institute Genomics Platform"/>
            <consortium name="The Broad Institute Genome Sequencing Center for Infectious Disease"/>
            <person name="Wu L."/>
            <person name="Ma J."/>
        </authorList>
    </citation>
    <scope>NUCLEOTIDE SEQUENCE [LARGE SCALE GENOMIC DNA]</scope>
    <source>
        <strain evidence="14">JCM 18200</strain>
    </source>
</reference>
<dbReference type="InterPro" id="IPR036942">
    <property type="entry name" value="Beta-barrel_TonB_sf"/>
</dbReference>
<evidence type="ECO:0000256" key="7">
    <source>
        <dbReference type="ARBA" id="ARBA00023237"/>
    </source>
</evidence>
<dbReference type="Pfam" id="PF13715">
    <property type="entry name" value="CarbopepD_reg_2"/>
    <property type="match status" value="1"/>
</dbReference>
<dbReference type="Pfam" id="PF07715">
    <property type="entry name" value="Plug"/>
    <property type="match status" value="1"/>
</dbReference>
<keyword evidence="13" id="KW-0675">Receptor</keyword>
<dbReference type="Proteomes" id="UP001501411">
    <property type="component" value="Unassembled WGS sequence"/>
</dbReference>
<evidence type="ECO:0000313" key="13">
    <source>
        <dbReference type="EMBL" id="GAA4780117.1"/>
    </source>
</evidence>
<evidence type="ECO:0000259" key="11">
    <source>
        <dbReference type="Pfam" id="PF00593"/>
    </source>
</evidence>
<keyword evidence="5 9" id="KW-0798">TonB box</keyword>
<feature type="domain" description="TonB-dependent receptor plug" evidence="12">
    <location>
        <begin position="208"/>
        <end position="315"/>
    </location>
</feature>
<evidence type="ECO:0000256" key="2">
    <source>
        <dbReference type="ARBA" id="ARBA00022448"/>
    </source>
</evidence>
<evidence type="ECO:0000313" key="14">
    <source>
        <dbReference type="Proteomes" id="UP001501411"/>
    </source>
</evidence>
<dbReference type="InterPro" id="IPR039426">
    <property type="entry name" value="TonB-dep_rcpt-like"/>
</dbReference>
<keyword evidence="14" id="KW-1185">Reference proteome</keyword>
<evidence type="ECO:0000259" key="12">
    <source>
        <dbReference type="Pfam" id="PF07715"/>
    </source>
</evidence>
<dbReference type="Gene3D" id="2.40.170.20">
    <property type="entry name" value="TonB-dependent receptor, beta-barrel domain"/>
    <property type="match status" value="1"/>
</dbReference>
<evidence type="ECO:0000256" key="10">
    <source>
        <dbReference type="SAM" id="SignalP"/>
    </source>
</evidence>
<dbReference type="Pfam" id="PF00593">
    <property type="entry name" value="TonB_dep_Rec_b-barrel"/>
    <property type="match status" value="1"/>
</dbReference>
<dbReference type="InterPro" id="IPR023997">
    <property type="entry name" value="TonB-dep_OMP_SusC/RagA_CS"/>
</dbReference>
<dbReference type="SUPFAM" id="SSF49464">
    <property type="entry name" value="Carboxypeptidase regulatory domain-like"/>
    <property type="match status" value="1"/>
</dbReference>
<comment type="subcellular location">
    <subcellularLocation>
        <location evidence="1 8">Cell outer membrane</location>
        <topology evidence="1 8">Multi-pass membrane protein</topology>
    </subcellularLocation>
</comment>
<keyword evidence="6 8" id="KW-0472">Membrane</keyword>
<feature type="domain" description="TonB-dependent receptor-like beta-barrel" evidence="11">
    <location>
        <begin position="486"/>
        <end position="1041"/>
    </location>
</feature>
<evidence type="ECO:0000256" key="4">
    <source>
        <dbReference type="ARBA" id="ARBA00022692"/>
    </source>
</evidence>
<keyword evidence="3 8" id="KW-1134">Transmembrane beta strand</keyword>
<feature type="chain" id="PRO_5045316005" evidence="10">
    <location>
        <begin position="23"/>
        <end position="1077"/>
    </location>
</feature>
<comment type="similarity">
    <text evidence="8 9">Belongs to the TonB-dependent receptor family.</text>
</comment>
<evidence type="ECO:0000256" key="8">
    <source>
        <dbReference type="PROSITE-ProRule" id="PRU01360"/>
    </source>
</evidence>
<dbReference type="SUPFAM" id="SSF56935">
    <property type="entry name" value="Porins"/>
    <property type="match status" value="1"/>
</dbReference>
<evidence type="ECO:0000256" key="1">
    <source>
        <dbReference type="ARBA" id="ARBA00004571"/>
    </source>
</evidence>